<dbReference type="EMBL" id="CP096208">
    <property type="protein sequence ID" value="UPQ82765.1"/>
    <property type="molecule type" value="Genomic_DNA"/>
</dbReference>
<dbReference type="GO" id="GO:0016740">
    <property type="term" value="F:transferase activity"/>
    <property type="evidence" value="ECO:0007669"/>
    <property type="project" value="UniProtKB-KW"/>
</dbReference>
<dbReference type="SUPFAM" id="SSF89796">
    <property type="entry name" value="CoA-transferase family III (CaiB/BaiF)"/>
    <property type="match status" value="1"/>
</dbReference>
<dbReference type="InterPro" id="IPR023606">
    <property type="entry name" value="CoA-Trfase_III_dom_1_sf"/>
</dbReference>
<dbReference type="Proteomes" id="UP000831189">
    <property type="component" value="Chromosome"/>
</dbReference>
<dbReference type="PANTHER" id="PTHR48207:SF3">
    <property type="entry name" value="SUCCINATE--HYDROXYMETHYLGLUTARATE COA-TRANSFERASE"/>
    <property type="match status" value="1"/>
</dbReference>
<proteinExistence type="predicted"/>
<evidence type="ECO:0000313" key="2">
    <source>
        <dbReference type="EMBL" id="UPQ82765.1"/>
    </source>
</evidence>
<organism evidence="2 3">
    <name type="scientific">Pseudomonas knackmussii</name>
    <dbReference type="NCBI Taxonomy" id="65741"/>
    <lineage>
        <taxon>Bacteria</taxon>
        <taxon>Pseudomonadati</taxon>
        <taxon>Pseudomonadota</taxon>
        <taxon>Gammaproteobacteria</taxon>
        <taxon>Pseudomonadales</taxon>
        <taxon>Pseudomonadaceae</taxon>
        <taxon>Pseudomonas</taxon>
    </lineage>
</organism>
<name>A0ABY4KTU4_9PSED</name>
<dbReference type="PANTHER" id="PTHR48207">
    <property type="entry name" value="SUCCINATE--HYDROXYMETHYLGLUTARATE COA-TRANSFERASE"/>
    <property type="match status" value="1"/>
</dbReference>
<dbReference type="Gene3D" id="3.30.1540.10">
    <property type="entry name" value="formyl-coa transferase, domain 3"/>
    <property type="match status" value="1"/>
</dbReference>
<protein>
    <submittedName>
        <fullName evidence="2">CoA transferase</fullName>
    </submittedName>
</protein>
<sequence length="411" mass="43747">MGALSGIRVLDLSRVLAGPWCGQILADLGAEVIKVERPGVGDDTRGWGPPFMKTPEGESSAEASYYQSANRNKLSVSINIATAEGQELVCALAATSDVLIENYKAGSLAKYGLDYDSLSALNPRLVYCSITGFGQTGPRAEEPGYDFIIQGMGGLMSITGEKDGVPGAGPQKVGVAVADVMTGLYSTIAIQAALLAREKTGRGQHCDMALLDVQVATLGNQSQNYLSTGKSPGRQGNAHVNIVPYQVFSARDMDFIIACGNDAQFVALCGAIGLPDLPLDPRFTRNADRVRNRDPLVALLAEHFLTDDADRWVSKIHAVKVPVGVINDIGRALAEPQVLARDMLVNIPHPMNPGFQMVGSPLKLSDTPVEYNRPAPRLGEHTDAVLSQLGLDASALDELKQKGIIEQLNAD</sequence>
<dbReference type="Gene3D" id="3.40.50.10540">
    <property type="entry name" value="Crotonobetainyl-coa:carnitine coa-transferase, domain 1"/>
    <property type="match status" value="1"/>
</dbReference>
<keyword evidence="3" id="KW-1185">Reference proteome</keyword>
<dbReference type="InterPro" id="IPR003673">
    <property type="entry name" value="CoA-Trfase_fam_III"/>
</dbReference>
<gene>
    <name evidence="2" type="ORF">M0M42_20690</name>
</gene>
<evidence type="ECO:0000313" key="3">
    <source>
        <dbReference type="Proteomes" id="UP000831189"/>
    </source>
</evidence>
<dbReference type="InterPro" id="IPR044855">
    <property type="entry name" value="CoA-Trfase_III_dom3_sf"/>
</dbReference>
<dbReference type="InterPro" id="IPR050483">
    <property type="entry name" value="CoA-transferase_III_domain"/>
</dbReference>
<evidence type="ECO:0000256" key="1">
    <source>
        <dbReference type="ARBA" id="ARBA00022679"/>
    </source>
</evidence>
<accession>A0ABY4KTU4</accession>
<keyword evidence="1 2" id="KW-0808">Transferase</keyword>
<dbReference type="Pfam" id="PF02515">
    <property type="entry name" value="CoA_transf_3"/>
    <property type="match status" value="1"/>
</dbReference>
<reference evidence="2 3" key="1">
    <citation type="submission" date="2022-04" db="EMBL/GenBank/DDBJ databases">
        <title>Pseudomonas knackmussii B09-2.</title>
        <authorList>
            <person name="Deng Y."/>
        </authorList>
    </citation>
    <scope>NUCLEOTIDE SEQUENCE [LARGE SCALE GENOMIC DNA]</scope>
    <source>
        <strain evidence="2 3">B09-2</strain>
    </source>
</reference>